<protein>
    <submittedName>
        <fullName evidence="3">Uncharacterized protein</fullName>
    </submittedName>
</protein>
<sequence>MRSIILCLLYLTTWMQNISCIVPHLLDECTSLKGDSILLQLKGVLYVPSRLVPNTMFSSSFTSVESNGTQYYFSTCGFKPPTNDSSALAPPGGKVPVLLRKKSGLEQWESLAYVSINETVGLITKGGRSYVMLPQGPSCTVLISLQCGLKVNMFVVVDEGRDPESSSCCFRVLEVYHPSICSLVLRPSVWGIILGCAAIVLVLYCVIGILYQRAMRKRSWYGSIPHITLLDRVTSGFTNGLRRLRLRRPAHLRTQYIRVPPTPDTPAGRNGDLKTNEAASIVLPPPLVSDDDPQDDLILAL</sequence>
<feature type="signal peptide" evidence="2">
    <location>
        <begin position="1"/>
        <end position="20"/>
    </location>
</feature>
<keyword evidence="1" id="KW-0812">Transmembrane</keyword>
<feature type="chain" id="PRO_5035832763" evidence="2">
    <location>
        <begin position="21"/>
        <end position="301"/>
    </location>
</feature>
<organism evidence="3 4">
    <name type="scientific">Clonorchis sinensis</name>
    <name type="common">Chinese liver fluke</name>
    <dbReference type="NCBI Taxonomy" id="79923"/>
    <lineage>
        <taxon>Eukaryota</taxon>
        <taxon>Metazoa</taxon>
        <taxon>Spiralia</taxon>
        <taxon>Lophotrochozoa</taxon>
        <taxon>Platyhelminthes</taxon>
        <taxon>Trematoda</taxon>
        <taxon>Digenea</taxon>
        <taxon>Opisthorchiida</taxon>
        <taxon>Opisthorchiata</taxon>
        <taxon>Opisthorchiidae</taxon>
        <taxon>Clonorchis</taxon>
    </lineage>
</organism>
<keyword evidence="4" id="KW-1185">Reference proteome</keyword>
<dbReference type="InterPro" id="IPR028927">
    <property type="entry name" value="Man-6-P_rcpt"/>
</dbReference>
<keyword evidence="1" id="KW-0472">Membrane</keyword>
<dbReference type="Pfam" id="PF02157">
    <property type="entry name" value="Man-6-P_recep"/>
    <property type="match status" value="1"/>
</dbReference>
<proteinExistence type="predicted"/>
<dbReference type="OrthoDB" id="10300571at2759"/>
<evidence type="ECO:0000313" key="3">
    <source>
        <dbReference type="EMBL" id="KAG5441839.1"/>
    </source>
</evidence>
<comment type="caution">
    <text evidence="3">The sequence shown here is derived from an EMBL/GenBank/DDBJ whole genome shotgun (WGS) entry which is preliminary data.</text>
</comment>
<dbReference type="AlphaFoldDB" id="A0A8T1LYL7"/>
<dbReference type="Proteomes" id="UP000286415">
    <property type="component" value="Unassembled WGS sequence"/>
</dbReference>
<evidence type="ECO:0000313" key="4">
    <source>
        <dbReference type="Proteomes" id="UP000286415"/>
    </source>
</evidence>
<name>A0A8T1LYL7_CLOSI</name>
<keyword evidence="1" id="KW-1133">Transmembrane helix</keyword>
<dbReference type="EMBL" id="NIRI02000076">
    <property type="protein sequence ID" value="KAG5441839.1"/>
    <property type="molecule type" value="Genomic_DNA"/>
</dbReference>
<evidence type="ECO:0000256" key="1">
    <source>
        <dbReference type="SAM" id="Phobius"/>
    </source>
</evidence>
<reference evidence="3 4" key="1">
    <citation type="journal article" date="2018" name="Biotechnol. Adv.">
        <title>Improved genomic resources and new bioinformatic workflow for the carcinogenic parasite Clonorchis sinensis: Biotechnological implications.</title>
        <authorList>
            <person name="Wang D."/>
            <person name="Korhonen P.K."/>
            <person name="Gasser R.B."/>
            <person name="Young N.D."/>
        </authorList>
    </citation>
    <scope>NUCLEOTIDE SEQUENCE [LARGE SCALE GENOMIC DNA]</scope>
    <source>
        <strain evidence="3">Cs-k2</strain>
    </source>
</reference>
<feature type="transmembrane region" description="Helical" evidence="1">
    <location>
        <begin position="189"/>
        <end position="211"/>
    </location>
</feature>
<reference evidence="3 4" key="2">
    <citation type="journal article" date="2021" name="Genomics">
        <title>High-quality reference genome for Clonorchis sinensis.</title>
        <authorList>
            <person name="Young N.D."/>
            <person name="Stroehlein A.J."/>
            <person name="Kinkar L."/>
            <person name="Wang T."/>
            <person name="Sohn W.M."/>
            <person name="Chang B.C.H."/>
            <person name="Kaur P."/>
            <person name="Weisz D."/>
            <person name="Dudchenko O."/>
            <person name="Aiden E.L."/>
            <person name="Korhonen P.K."/>
            <person name="Gasser R.B."/>
        </authorList>
    </citation>
    <scope>NUCLEOTIDE SEQUENCE [LARGE SCALE GENOMIC DNA]</scope>
    <source>
        <strain evidence="3">Cs-k2</strain>
    </source>
</reference>
<keyword evidence="2" id="KW-0732">Signal</keyword>
<accession>A0A8T1LYL7</accession>
<evidence type="ECO:0000256" key="2">
    <source>
        <dbReference type="SAM" id="SignalP"/>
    </source>
</evidence>
<gene>
    <name evidence="3" type="ORF">CSKR_113185</name>
</gene>